<dbReference type="Proteomes" id="UP001226434">
    <property type="component" value="Unassembled WGS sequence"/>
</dbReference>
<organism evidence="1 2">
    <name type="scientific">Pinibacter soli</name>
    <dbReference type="NCBI Taxonomy" id="3044211"/>
    <lineage>
        <taxon>Bacteria</taxon>
        <taxon>Pseudomonadati</taxon>
        <taxon>Bacteroidota</taxon>
        <taxon>Chitinophagia</taxon>
        <taxon>Chitinophagales</taxon>
        <taxon>Chitinophagaceae</taxon>
        <taxon>Pinibacter</taxon>
    </lineage>
</organism>
<dbReference type="InterPro" id="IPR006522">
    <property type="entry name" value="Phage_virion_morphogenesis"/>
</dbReference>
<sequence length="181" mass="20420">MSLDNKNIQGADALLEKLEEARRYLETDALTVIGQEAVNFFKNNFQVEGFVDSAVTKWASRKTKREGGTNGQKTLTKSGDLGDSIDFRVQGNTVIIYTDLPYAEIHNNGGEVPVTPQMKKYFWAKHMEANENGRVDVAEQYKYMALAKKLVFPKRQFIGPSEKLNENINGKLTRDLTKILS</sequence>
<name>A0ABT6R9I4_9BACT</name>
<keyword evidence="2" id="KW-1185">Reference proteome</keyword>
<dbReference type="EMBL" id="JASBRG010000003">
    <property type="protein sequence ID" value="MDI3319141.1"/>
    <property type="molecule type" value="Genomic_DNA"/>
</dbReference>
<gene>
    <name evidence="1" type="ORF">QJ048_05120</name>
</gene>
<dbReference type="Pfam" id="PF05069">
    <property type="entry name" value="Phage_tail_S"/>
    <property type="match status" value="1"/>
</dbReference>
<reference evidence="1 2" key="1">
    <citation type="submission" date="2023-05" db="EMBL/GenBank/DDBJ databases">
        <title>Genome sequence of Pinibacter sp. MAH-24.</title>
        <authorList>
            <person name="Huq M.A."/>
        </authorList>
    </citation>
    <scope>NUCLEOTIDE SEQUENCE [LARGE SCALE GENOMIC DNA]</scope>
    <source>
        <strain evidence="1 2">MAH-24</strain>
    </source>
</reference>
<protein>
    <submittedName>
        <fullName evidence="1">Phage virion morphogenesis protein</fullName>
    </submittedName>
</protein>
<evidence type="ECO:0000313" key="2">
    <source>
        <dbReference type="Proteomes" id="UP001226434"/>
    </source>
</evidence>
<comment type="caution">
    <text evidence="1">The sequence shown here is derived from an EMBL/GenBank/DDBJ whole genome shotgun (WGS) entry which is preliminary data.</text>
</comment>
<accession>A0ABT6R9I4</accession>
<dbReference type="RefSeq" id="WP_282333256.1">
    <property type="nucleotide sequence ID" value="NZ_JASBRG010000003.1"/>
</dbReference>
<evidence type="ECO:0000313" key="1">
    <source>
        <dbReference type="EMBL" id="MDI3319141.1"/>
    </source>
</evidence>
<proteinExistence type="predicted"/>